<gene>
    <name evidence="2" type="ORF">EFW17_19925</name>
</gene>
<dbReference type="AlphaFoldDB" id="A0A3N0E2Y0"/>
<feature type="transmembrane region" description="Helical" evidence="1">
    <location>
        <begin position="134"/>
        <end position="155"/>
    </location>
</feature>
<feature type="transmembrane region" description="Helical" evidence="1">
    <location>
        <begin position="52"/>
        <end position="71"/>
    </location>
</feature>
<dbReference type="Pfam" id="PF17197">
    <property type="entry name" value="DUF5134"/>
    <property type="match status" value="1"/>
</dbReference>
<comment type="caution">
    <text evidence="2">The sequence shown here is derived from an EMBL/GenBank/DDBJ whole genome shotgun (WGS) entry which is preliminary data.</text>
</comment>
<reference evidence="2 3" key="1">
    <citation type="submission" date="2018-11" db="EMBL/GenBank/DDBJ databases">
        <title>The genome draft of YIM 96095.</title>
        <authorList>
            <person name="Tang S.-K."/>
            <person name="Chunyu W.-X."/>
            <person name="Feng Y.-Z."/>
        </authorList>
    </citation>
    <scope>NUCLEOTIDE SEQUENCE [LARGE SCALE GENOMIC DNA]</scope>
    <source>
        <strain evidence="2 3">YIM 96095</strain>
    </source>
</reference>
<dbReference type="Proteomes" id="UP000269198">
    <property type="component" value="Unassembled WGS sequence"/>
</dbReference>
<feature type="transmembrane region" description="Helical" evidence="1">
    <location>
        <begin position="101"/>
        <end position="122"/>
    </location>
</feature>
<keyword evidence="1" id="KW-1133">Transmembrane helix</keyword>
<dbReference type="EMBL" id="RJMB01000025">
    <property type="protein sequence ID" value="RNL82187.1"/>
    <property type="molecule type" value="Genomic_DNA"/>
</dbReference>
<sequence>MVLAGTPSGDDPRTPEWRRTSVAIDVGTHLVLALFGFGCSLVPLLTRIPAPLSTWGVHSVMALAMGAMVLVGMTGPARLPLAATLLATAAWAWYELPRRREWLHVTVDLVAMALLVLLAPAHGGSVPGHEHEHAHGPGALGGTATLPAAVFLFWLGSHGGCLIQRAVRPPAHDSLSSLGMVASMTVMGALG</sequence>
<protein>
    <submittedName>
        <fullName evidence="2">DUF5134 domain-containing protein</fullName>
    </submittedName>
</protein>
<name>A0A3N0E2Y0_9ACTN</name>
<dbReference type="InterPro" id="IPR033458">
    <property type="entry name" value="DUF5134"/>
</dbReference>
<evidence type="ECO:0000256" key="1">
    <source>
        <dbReference type="SAM" id="Phobius"/>
    </source>
</evidence>
<keyword evidence="3" id="KW-1185">Reference proteome</keyword>
<accession>A0A3N0E2Y0</accession>
<evidence type="ECO:0000313" key="3">
    <source>
        <dbReference type="Proteomes" id="UP000269198"/>
    </source>
</evidence>
<organism evidence="2 3">
    <name type="scientific">Halostreptopolyspora alba</name>
    <dbReference type="NCBI Taxonomy" id="2487137"/>
    <lineage>
        <taxon>Bacteria</taxon>
        <taxon>Bacillati</taxon>
        <taxon>Actinomycetota</taxon>
        <taxon>Actinomycetes</taxon>
        <taxon>Streptosporangiales</taxon>
        <taxon>Nocardiopsidaceae</taxon>
        <taxon>Halostreptopolyspora</taxon>
    </lineage>
</organism>
<proteinExistence type="predicted"/>
<feature type="transmembrane region" description="Helical" evidence="1">
    <location>
        <begin position="26"/>
        <end position="45"/>
    </location>
</feature>
<keyword evidence="1" id="KW-0812">Transmembrane</keyword>
<keyword evidence="1" id="KW-0472">Membrane</keyword>
<evidence type="ECO:0000313" key="2">
    <source>
        <dbReference type="EMBL" id="RNL82187.1"/>
    </source>
</evidence>